<comment type="caution">
    <text evidence="1">The sequence shown here is derived from an EMBL/GenBank/DDBJ whole genome shotgun (WGS) entry which is preliminary data.</text>
</comment>
<protein>
    <recommendedName>
        <fullName evidence="3">DUF1839 domain-containing protein</fullName>
    </recommendedName>
</protein>
<proteinExistence type="predicted"/>
<evidence type="ECO:0000313" key="1">
    <source>
        <dbReference type="EMBL" id="GCE12856.1"/>
    </source>
</evidence>
<evidence type="ECO:0000313" key="2">
    <source>
        <dbReference type="Proteomes" id="UP000287352"/>
    </source>
</evidence>
<name>A0A402A1C2_9CHLR</name>
<dbReference type="InterPro" id="IPR014989">
    <property type="entry name" value="DUF1839"/>
</dbReference>
<dbReference type="Proteomes" id="UP000287352">
    <property type="component" value="Unassembled WGS sequence"/>
</dbReference>
<dbReference type="Pfam" id="PF08893">
    <property type="entry name" value="DUF1839"/>
    <property type="match status" value="1"/>
</dbReference>
<dbReference type="RefSeq" id="WP_161975482.1">
    <property type="nucleotide sequence ID" value="NZ_BIFR01000001.1"/>
</dbReference>
<dbReference type="AlphaFoldDB" id="A0A402A1C2"/>
<organism evidence="1 2">
    <name type="scientific">Tengunoibacter tsumagoiensis</name>
    <dbReference type="NCBI Taxonomy" id="2014871"/>
    <lineage>
        <taxon>Bacteria</taxon>
        <taxon>Bacillati</taxon>
        <taxon>Chloroflexota</taxon>
        <taxon>Ktedonobacteria</taxon>
        <taxon>Ktedonobacterales</taxon>
        <taxon>Dictyobacteraceae</taxon>
        <taxon>Tengunoibacter</taxon>
    </lineage>
</organism>
<accession>A0A402A1C2</accession>
<dbReference type="EMBL" id="BIFR01000001">
    <property type="protein sequence ID" value="GCE12856.1"/>
    <property type="molecule type" value="Genomic_DNA"/>
</dbReference>
<reference evidence="2" key="1">
    <citation type="submission" date="2018-12" db="EMBL/GenBank/DDBJ databases">
        <title>Tengunoibacter tsumagoiensis gen. nov., sp. nov., Dictyobacter kobayashii sp. nov., D. alpinus sp. nov., and D. joshuensis sp. nov. and description of Dictyobacteraceae fam. nov. within the order Ktedonobacterales isolated from Tengu-no-mugimeshi.</title>
        <authorList>
            <person name="Wang C.M."/>
            <person name="Zheng Y."/>
            <person name="Sakai Y."/>
            <person name="Toyoda A."/>
            <person name="Minakuchi Y."/>
            <person name="Abe K."/>
            <person name="Yokota A."/>
            <person name="Yabe S."/>
        </authorList>
    </citation>
    <scope>NUCLEOTIDE SEQUENCE [LARGE SCALE GENOMIC DNA]</scope>
    <source>
        <strain evidence="2">Uno3</strain>
    </source>
</reference>
<sequence length="327" mass="37900">MAINTAFPMVPSSAYTPHWLHNGERIWPQSNCYMDLWIEALHALHLHPIASFAFTIGIDFEGDQWTFFKVPSYDLLRLYGIDVQELNIWHAMLDHLLVQVGKNRLVLIEVDAFYLPDVHATNYHQQHEKTTIGVQMIDLEQQKLGYFHNSSYYTLQGEDFVGIFQLEGTTGVVLPPYVEIAKLNHLKRLNETELQLLSTELLREHYQRRPDLNPFLAYRQAFQGYLDQIQAQNLADFHGYAFAHLRQFGASYEYASLFLRWLASSSQDSSLLEAAKHFEEISTNAQTLLLKTARTAHNKKPFAIAPFFDALEDHWEQAMHALSYLLR</sequence>
<evidence type="ECO:0008006" key="3">
    <source>
        <dbReference type="Google" id="ProtNLM"/>
    </source>
</evidence>
<gene>
    <name evidence="1" type="ORF">KTT_27150</name>
</gene>
<keyword evidence="2" id="KW-1185">Reference proteome</keyword>